<accession>D7E5V7</accession>
<dbReference type="InterPro" id="IPR035903">
    <property type="entry name" value="HesB-like_dom_sf"/>
</dbReference>
<gene>
    <name evidence="2" type="ordered locus">Metev_0047</name>
</gene>
<dbReference type="NCBIfam" id="TIGR00049">
    <property type="entry name" value="iron-sulfur cluster assembly accessory protein"/>
    <property type="match status" value="1"/>
</dbReference>
<dbReference type="InterPro" id="IPR000361">
    <property type="entry name" value="ATAP_core_dom"/>
</dbReference>
<dbReference type="Gene3D" id="2.60.300.12">
    <property type="entry name" value="HesB-like domain"/>
    <property type="match status" value="1"/>
</dbReference>
<sequence>MVNITDEAASELKSLLESEEKEDHALRIFIAGMGCSGIQYGLALDNEIKEEDVTEESNGLKVVMSSDIEEGLSDATIDYVETEEGKGFVIDNPNPASCGSCSSCQ</sequence>
<dbReference type="RefSeq" id="WP_013193547.1">
    <property type="nucleotide sequence ID" value="NC_014253.1"/>
</dbReference>
<feature type="domain" description="Core" evidence="1">
    <location>
        <begin position="2"/>
        <end position="94"/>
    </location>
</feature>
<dbReference type="PANTHER" id="PTHR43011:SF1">
    <property type="entry name" value="IRON-SULFUR CLUSTER ASSEMBLY 2 HOMOLOG, MITOCHONDRIAL"/>
    <property type="match status" value="1"/>
</dbReference>
<dbReference type="InterPro" id="IPR016092">
    <property type="entry name" value="ATAP"/>
</dbReference>
<dbReference type="GO" id="GO:0016226">
    <property type="term" value="P:iron-sulfur cluster assembly"/>
    <property type="evidence" value="ECO:0007669"/>
    <property type="project" value="InterPro"/>
</dbReference>
<dbReference type="GO" id="GO:0051537">
    <property type="term" value="F:2 iron, 2 sulfur cluster binding"/>
    <property type="evidence" value="ECO:0007669"/>
    <property type="project" value="TreeGrafter"/>
</dbReference>
<dbReference type="EMBL" id="CP002069">
    <property type="protein sequence ID" value="ADI72979.1"/>
    <property type="molecule type" value="Genomic_DNA"/>
</dbReference>
<proteinExistence type="predicted"/>
<dbReference type="KEGG" id="mev:Metev_0047"/>
<dbReference type="STRING" id="644295.Metev_0047"/>
<keyword evidence="3" id="KW-1185">Reference proteome</keyword>
<dbReference type="SUPFAM" id="SSF89360">
    <property type="entry name" value="HesB-like domain"/>
    <property type="match status" value="1"/>
</dbReference>
<dbReference type="Proteomes" id="UP000000391">
    <property type="component" value="Chromosome"/>
</dbReference>
<evidence type="ECO:0000259" key="1">
    <source>
        <dbReference type="Pfam" id="PF01521"/>
    </source>
</evidence>
<evidence type="ECO:0000313" key="3">
    <source>
        <dbReference type="Proteomes" id="UP000000391"/>
    </source>
</evidence>
<protein>
    <submittedName>
        <fullName evidence="2">Iron-sulfur cluster assembly accessory protein</fullName>
    </submittedName>
</protein>
<organism evidence="2 3">
    <name type="scientific">Methanohalobium evestigatum (strain ATCC BAA-1072 / DSM 3721 / NBRC 107634 / OCM 161 / Z-7303)</name>
    <dbReference type="NCBI Taxonomy" id="644295"/>
    <lineage>
        <taxon>Archaea</taxon>
        <taxon>Methanobacteriati</taxon>
        <taxon>Methanobacteriota</taxon>
        <taxon>Stenosarchaea group</taxon>
        <taxon>Methanomicrobia</taxon>
        <taxon>Methanosarcinales</taxon>
        <taxon>Methanosarcinaceae</taxon>
        <taxon>Methanohalobium</taxon>
    </lineage>
</organism>
<dbReference type="OrthoDB" id="52656at2157"/>
<dbReference type="Pfam" id="PF01521">
    <property type="entry name" value="Fe-S_biosyn"/>
    <property type="match status" value="1"/>
</dbReference>
<evidence type="ECO:0000313" key="2">
    <source>
        <dbReference type="EMBL" id="ADI72979.1"/>
    </source>
</evidence>
<dbReference type="HOGENOM" id="CLU_069054_5_2_2"/>
<name>D7E5V7_METEZ</name>
<dbReference type="GO" id="GO:0005506">
    <property type="term" value="F:iron ion binding"/>
    <property type="evidence" value="ECO:0007669"/>
    <property type="project" value="TreeGrafter"/>
</dbReference>
<reference evidence="2 3" key="1">
    <citation type="submission" date="2010-06" db="EMBL/GenBank/DDBJ databases">
        <title>Complete sequence chromosome of Methanohalobium evestigatum Z-7303.</title>
        <authorList>
            <consortium name="US DOE Joint Genome Institute"/>
            <person name="Lucas S."/>
            <person name="Copeland A."/>
            <person name="Lapidus A."/>
            <person name="Cheng J.-F."/>
            <person name="Bruce D."/>
            <person name="Goodwin L."/>
            <person name="Pitluck S."/>
            <person name="Saunders E."/>
            <person name="Detter J.C."/>
            <person name="Han C."/>
            <person name="Tapia R."/>
            <person name="Land M."/>
            <person name="Hauser L."/>
            <person name="Kyrpides N."/>
            <person name="Mikhailova N."/>
            <person name="Sieprawska-Lupa M."/>
            <person name="Whitman W.B."/>
            <person name="Anderson I."/>
            <person name="Woyke T."/>
        </authorList>
    </citation>
    <scope>NUCLEOTIDE SEQUENCE [LARGE SCALE GENOMIC DNA]</scope>
    <source>
        <strain evidence="3">ATCC BAA-1072 / DSM 3721 / NBRC 107634 / OCM 161 / Z-7303</strain>
    </source>
</reference>
<dbReference type="AlphaFoldDB" id="D7E5V7"/>
<dbReference type="GeneID" id="9345658"/>
<dbReference type="PANTHER" id="PTHR43011">
    <property type="entry name" value="IRON-SULFUR CLUSTER ASSEMBLY 2 HOMOLOG, MITOCHONDRIAL"/>
    <property type="match status" value="1"/>
</dbReference>
<dbReference type="GO" id="GO:0051539">
    <property type="term" value="F:4 iron, 4 sulfur cluster binding"/>
    <property type="evidence" value="ECO:0007669"/>
    <property type="project" value="TreeGrafter"/>
</dbReference>